<dbReference type="RefSeq" id="WP_254014252.1">
    <property type="nucleotide sequence ID" value="NZ_JAMZMM010000343.1"/>
</dbReference>
<dbReference type="InterPro" id="IPR029044">
    <property type="entry name" value="Nucleotide-diphossugar_trans"/>
</dbReference>
<dbReference type="Proteomes" id="UP001204953">
    <property type="component" value="Unassembled WGS sequence"/>
</dbReference>
<evidence type="ECO:0000259" key="1">
    <source>
        <dbReference type="Pfam" id="PF00535"/>
    </source>
</evidence>
<dbReference type="PANTHER" id="PTHR43685:SF2">
    <property type="entry name" value="GLYCOSYLTRANSFERASE 2-LIKE DOMAIN-CONTAINING PROTEIN"/>
    <property type="match status" value="1"/>
</dbReference>
<feature type="domain" description="Glycosyltransferase 2-like" evidence="1">
    <location>
        <begin position="5"/>
        <end position="139"/>
    </location>
</feature>
<name>A0AAE3GVP3_9CYAN</name>
<dbReference type="Pfam" id="PF00535">
    <property type="entry name" value="Glycos_transf_2"/>
    <property type="match status" value="1"/>
</dbReference>
<accession>A0AAE3GVP3</accession>
<dbReference type="SUPFAM" id="SSF53448">
    <property type="entry name" value="Nucleotide-diphospho-sugar transferases"/>
    <property type="match status" value="1"/>
</dbReference>
<gene>
    <name evidence="2" type="primary">hpsE</name>
    <name evidence="2" type="ORF">NJ959_24105</name>
</gene>
<comment type="caution">
    <text evidence="2">The sequence shown here is derived from an EMBL/GenBank/DDBJ whole genome shotgun (WGS) entry which is preliminary data.</text>
</comment>
<organism evidence="2 3">
    <name type="scientific">Limnofasciculus baicalensis BBK-W-15</name>
    <dbReference type="NCBI Taxonomy" id="2699891"/>
    <lineage>
        <taxon>Bacteria</taxon>
        <taxon>Bacillati</taxon>
        <taxon>Cyanobacteriota</taxon>
        <taxon>Cyanophyceae</taxon>
        <taxon>Coleofasciculales</taxon>
        <taxon>Coleofasciculaceae</taxon>
        <taxon>Limnofasciculus</taxon>
        <taxon>Limnofasciculus baicalensis</taxon>
    </lineage>
</organism>
<dbReference type="Gene3D" id="3.90.550.10">
    <property type="entry name" value="Spore Coat Polysaccharide Biosynthesis Protein SpsA, Chain A"/>
    <property type="match status" value="1"/>
</dbReference>
<proteinExistence type="predicted"/>
<dbReference type="InterPro" id="IPR001173">
    <property type="entry name" value="Glyco_trans_2-like"/>
</dbReference>
<evidence type="ECO:0000313" key="2">
    <source>
        <dbReference type="EMBL" id="MCP2731515.1"/>
    </source>
</evidence>
<sequence length="313" mass="36601">MIDFTVAICTYNGENRLPDVLEKLHSQIGTETFNWEIIIVDNNSKDNTAKVVEEYQYNSSKAYPIKYYMEPEQGLAFARRCAVKHANSPLIGFLDDDNLPNQNWVAAAYRFARKYPKVGAYGGQIHGKFEGEPPVGFERIARYFALIQGEESYCYNYKYKNTIYKMFPPGAGIVIRKEAWLASIPERPLLPQTSEDIEMLSQIWEGGWEIWFNPEMEMDHVIPKSRFDGDYLKRFFRDNGLCRYYIRMLKYKRWQMPLVIPGYMANDLRKLMCHWLKYRKVLKDDKVAAGEMELLLSTLLSPFSISRQKLIGK</sequence>
<dbReference type="AlphaFoldDB" id="A0AAE3GVP3"/>
<keyword evidence="3" id="KW-1185">Reference proteome</keyword>
<dbReference type="CDD" id="cd00761">
    <property type="entry name" value="Glyco_tranf_GTA_type"/>
    <property type="match status" value="1"/>
</dbReference>
<evidence type="ECO:0000313" key="3">
    <source>
        <dbReference type="Proteomes" id="UP001204953"/>
    </source>
</evidence>
<dbReference type="InterPro" id="IPR050834">
    <property type="entry name" value="Glycosyltransf_2"/>
</dbReference>
<dbReference type="NCBIfam" id="NF038302">
    <property type="entry name" value="EPS_HpsE"/>
    <property type="match status" value="1"/>
</dbReference>
<dbReference type="EMBL" id="JAMZMM010000343">
    <property type="protein sequence ID" value="MCP2731515.1"/>
    <property type="molecule type" value="Genomic_DNA"/>
</dbReference>
<reference evidence="2" key="1">
    <citation type="submission" date="2022-06" db="EMBL/GenBank/DDBJ databases">
        <title>New cyanobacteria of genus Symplocastrum in benthos of Lake Baikal.</title>
        <authorList>
            <person name="Sorokovikova E."/>
            <person name="Tikhonova I."/>
            <person name="Krasnopeev A."/>
            <person name="Evseev P."/>
            <person name="Gladkikh A."/>
            <person name="Belykh O."/>
        </authorList>
    </citation>
    <scope>NUCLEOTIDE SEQUENCE</scope>
    <source>
        <strain evidence="2">BBK-W-15</strain>
    </source>
</reference>
<protein>
    <submittedName>
        <fullName evidence="2">Hormogonium polysaccharide biosynthesis glycosyltransferase HpsE</fullName>
    </submittedName>
</protein>
<dbReference type="PANTHER" id="PTHR43685">
    <property type="entry name" value="GLYCOSYLTRANSFERASE"/>
    <property type="match status" value="1"/>
</dbReference>